<evidence type="ECO:0000256" key="1">
    <source>
        <dbReference type="SAM" id="MobiDB-lite"/>
    </source>
</evidence>
<sequence>MAERRKRVSQNQDVPVEEKPRNYSPRGIAALLAPVLRPAFKRRAPAAAALLVDWPQLAGPELAARAAPVKFAAGTLTLACTGPTAMELQMGSAQIISRLNLSLGHAMIERLRFVQQAPGVSAPMPKAMPRAPVPPPPDLPEGPLGEALAKLYQGIKSRG</sequence>
<dbReference type="RefSeq" id="WP_284259619.1">
    <property type="nucleotide sequence ID" value="NZ_BSOS01000094.1"/>
</dbReference>
<reference evidence="3" key="1">
    <citation type="journal article" date="2019" name="Int. J. Syst. Evol. Microbiol.">
        <title>The Global Catalogue of Microorganisms (GCM) 10K type strain sequencing project: providing services to taxonomists for standard genome sequencing and annotation.</title>
        <authorList>
            <consortium name="The Broad Institute Genomics Platform"/>
            <consortium name="The Broad Institute Genome Sequencing Center for Infectious Disease"/>
            <person name="Wu L."/>
            <person name="Ma J."/>
        </authorList>
    </citation>
    <scope>NUCLEOTIDE SEQUENCE [LARGE SCALE GENOMIC DNA]</scope>
    <source>
        <strain evidence="3">NBRC 112502</strain>
    </source>
</reference>
<dbReference type="Pfam" id="PF05258">
    <property type="entry name" value="DciA"/>
    <property type="match status" value="1"/>
</dbReference>
<feature type="region of interest" description="Disordered" evidence="1">
    <location>
        <begin position="1"/>
        <end position="21"/>
    </location>
</feature>
<accession>A0ABQ6AD90</accession>
<dbReference type="Proteomes" id="UP001156641">
    <property type="component" value="Unassembled WGS sequence"/>
</dbReference>
<organism evidence="2 3">
    <name type="scientific">Acidocella aquatica</name>
    <dbReference type="NCBI Taxonomy" id="1922313"/>
    <lineage>
        <taxon>Bacteria</taxon>
        <taxon>Pseudomonadati</taxon>
        <taxon>Pseudomonadota</taxon>
        <taxon>Alphaproteobacteria</taxon>
        <taxon>Acetobacterales</taxon>
        <taxon>Acidocellaceae</taxon>
        <taxon>Acidocella</taxon>
    </lineage>
</organism>
<dbReference type="EMBL" id="BSOS01000094">
    <property type="protein sequence ID" value="GLR68761.1"/>
    <property type="molecule type" value="Genomic_DNA"/>
</dbReference>
<proteinExistence type="predicted"/>
<protein>
    <recommendedName>
        <fullName evidence="4">DUF721 domain-containing protein</fullName>
    </recommendedName>
</protein>
<name>A0ABQ6AD90_9PROT</name>
<evidence type="ECO:0000313" key="3">
    <source>
        <dbReference type="Proteomes" id="UP001156641"/>
    </source>
</evidence>
<evidence type="ECO:0000313" key="2">
    <source>
        <dbReference type="EMBL" id="GLR68761.1"/>
    </source>
</evidence>
<keyword evidence="3" id="KW-1185">Reference proteome</keyword>
<evidence type="ECO:0008006" key="4">
    <source>
        <dbReference type="Google" id="ProtNLM"/>
    </source>
</evidence>
<comment type="caution">
    <text evidence="2">The sequence shown here is derived from an EMBL/GenBank/DDBJ whole genome shotgun (WGS) entry which is preliminary data.</text>
</comment>
<gene>
    <name evidence="2" type="ORF">GCM10010909_34430</name>
</gene>
<dbReference type="InterPro" id="IPR007922">
    <property type="entry name" value="DciA-like"/>
</dbReference>